<feature type="region of interest" description="Disordered" evidence="1">
    <location>
        <begin position="27"/>
        <end position="54"/>
    </location>
</feature>
<evidence type="ECO:0000259" key="3">
    <source>
        <dbReference type="SMART" id="SM00867"/>
    </source>
</evidence>
<reference evidence="6 7" key="1">
    <citation type="journal article" date="2014" name="Antonie Van Leeuwenhoek">
        <title>Hyphomonas beringensis sp. nov. and Hyphomonas chukchiensis sp. nov., isolated from surface seawater of the Bering Sea and Chukchi Sea.</title>
        <authorList>
            <person name="Li C."/>
            <person name="Lai Q."/>
            <person name="Li G."/>
            <person name="Dong C."/>
            <person name="Wang J."/>
            <person name="Liao Y."/>
            <person name="Shao Z."/>
        </authorList>
    </citation>
    <scope>NUCLEOTIDE SEQUENCE [LARGE SCALE GENOMIC DNA]</scope>
    <source>
        <strain evidence="6 7">22II1-22F38</strain>
    </source>
</reference>
<dbReference type="eggNOG" id="COG2353">
    <property type="taxonomic scope" value="Bacteria"/>
</dbReference>
<feature type="chain" id="PRO_5044538728" evidence="2">
    <location>
        <begin position="26"/>
        <end position="241"/>
    </location>
</feature>
<dbReference type="InterPro" id="IPR036761">
    <property type="entry name" value="TTHA0802/YceI-like_sf"/>
</dbReference>
<dbReference type="PANTHER" id="PTHR34406:SF1">
    <property type="entry name" value="PROTEIN YCEI"/>
    <property type="match status" value="1"/>
</dbReference>
<evidence type="ECO:0000256" key="1">
    <source>
        <dbReference type="SAM" id="MobiDB-lite"/>
    </source>
</evidence>
<dbReference type="SMART" id="SM00867">
    <property type="entry name" value="YceI"/>
    <property type="match status" value="1"/>
</dbReference>
<sequence>MRKSLLTVSLFALAACGAAETTAPAAEAEAQTVETAEATAAPAEEVAPEIGPAGTYTLDPTHASLVWTVNHFGLSNYTARFTKFDATLEFNPDDASATSLTVTIDPTSVETDYPGDFKATHADSPYDTFDEEIAQDAGYFNAGEYPEITFTSTEITQTGPSTGTVTGDLTFLGVTKPVTLDVTYNGTATFPWAPEQPKIGFSATGSFNRSAFGLEKLVPNVGDEVNLTIETEFAMAVPAAE</sequence>
<proteinExistence type="predicted"/>
<name>A0A059E010_9PROT</name>
<dbReference type="EMBL" id="DOGS01000253">
    <property type="protein sequence ID" value="HBQ49734.1"/>
    <property type="molecule type" value="Genomic_DNA"/>
</dbReference>
<dbReference type="Pfam" id="PF04264">
    <property type="entry name" value="YceI"/>
    <property type="match status" value="1"/>
</dbReference>
<dbReference type="PANTHER" id="PTHR34406">
    <property type="entry name" value="PROTEIN YCEI"/>
    <property type="match status" value="1"/>
</dbReference>
<dbReference type="EMBL" id="DMBR01000210">
    <property type="protein sequence ID" value="HAE94285.1"/>
    <property type="molecule type" value="Genomic_DNA"/>
</dbReference>
<feature type="compositionally biased region" description="Low complexity" evidence="1">
    <location>
        <begin position="27"/>
        <end position="53"/>
    </location>
</feature>
<evidence type="ECO:0000313" key="9">
    <source>
        <dbReference type="Proteomes" id="UP000263957"/>
    </source>
</evidence>
<comment type="caution">
    <text evidence="6">The sequence shown here is derived from an EMBL/GenBank/DDBJ whole genome shotgun (WGS) entry which is preliminary data.</text>
</comment>
<dbReference type="EMBL" id="AWFH01000034">
    <property type="protein sequence ID" value="KCZ59909.1"/>
    <property type="molecule type" value="Genomic_DNA"/>
</dbReference>
<protein>
    <submittedName>
        <fullName evidence="4">Polyisoprenoid-binding protein</fullName>
    </submittedName>
</protein>
<dbReference type="OrthoDB" id="9811006at2"/>
<evidence type="ECO:0000313" key="5">
    <source>
        <dbReference type="EMBL" id="HBQ49734.1"/>
    </source>
</evidence>
<keyword evidence="7" id="KW-1185">Reference proteome</keyword>
<organism evidence="6 7">
    <name type="scientific">Hyphomonas atlantica</name>
    <dbReference type="NCBI Taxonomy" id="1280948"/>
    <lineage>
        <taxon>Bacteria</taxon>
        <taxon>Pseudomonadati</taxon>
        <taxon>Pseudomonadota</taxon>
        <taxon>Alphaproteobacteria</taxon>
        <taxon>Hyphomonadales</taxon>
        <taxon>Hyphomonadaceae</taxon>
        <taxon>Hyphomonas</taxon>
    </lineage>
</organism>
<keyword evidence="2" id="KW-0732">Signal</keyword>
<dbReference type="RefSeq" id="WP_035553270.1">
    <property type="nucleotide sequence ID" value="NZ_AWFH01000034.1"/>
</dbReference>
<evidence type="ECO:0000313" key="4">
    <source>
        <dbReference type="EMBL" id="HAE94285.1"/>
    </source>
</evidence>
<dbReference type="InterPro" id="IPR007372">
    <property type="entry name" value="Lipid/polyisoprenoid-bd_YceI"/>
</dbReference>
<dbReference type="Gene3D" id="2.40.128.110">
    <property type="entry name" value="Lipid/polyisoprenoid-binding, YceI-like"/>
    <property type="match status" value="1"/>
</dbReference>
<dbReference type="SUPFAM" id="SSF101874">
    <property type="entry name" value="YceI-like"/>
    <property type="match status" value="1"/>
</dbReference>
<dbReference type="PATRIC" id="fig|1280948.3.peg.2533"/>
<gene>
    <name evidence="4" type="ORF">DCG65_06975</name>
    <name evidence="5" type="ORF">DD728_12810</name>
    <name evidence="6" type="ORF">HY36_07185</name>
</gene>
<evidence type="ECO:0000313" key="6">
    <source>
        <dbReference type="EMBL" id="KCZ59909.1"/>
    </source>
</evidence>
<feature type="domain" description="Lipid/polyisoprenoid-binding YceI-like" evidence="3">
    <location>
        <begin position="55"/>
        <end position="234"/>
    </location>
</feature>
<evidence type="ECO:0000256" key="2">
    <source>
        <dbReference type="SAM" id="SignalP"/>
    </source>
</evidence>
<dbReference type="AlphaFoldDB" id="A0A059E010"/>
<dbReference type="Proteomes" id="UP000263957">
    <property type="component" value="Unassembled WGS sequence"/>
</dbReference>
<feature type="signal peptide" evidence="2">
    <location>
        <begin position="1"/>
        <end position="25"/>
    </location>
</feature>
<dbReference type="PROSITE" id="PS51257">
    <property type="entry name" value="PROKAR_LIPOPROTEIN"/>
    <property type="match status" value="1"/>
</dbReference>
<dbReference type="Proteomes" id="UP000259173">
    <property type="component" value="Unassembled WGS sequence"/>
</dbReference>
<accession>A0A059E010</accession>
<dbReference type="STRING" id="1280948.HY36_07185"/>
<evidence type="ECO:0000313" key="8">
    <source>
        <dbReference type="Proteomes" id="UP000259173"/>
    </source>
</evidence>
<dbReference type="Proteomes" id="UP000024547">
    <property type="component" value="Unassembled WGS sequence"/>
</dbReference>
<reference evidence="8 9" key="2">
    <citation type="journal article" date="2018" name="Nat. Biotechnol.">
        <title>A standardized bacterial taxonomy based on genome phylogeny substantially revises the tree of life.</title>
        <authorList>
            <person name="Parks D.H."/>
            <person name="Chuvochina M."/>
            <person name="Waite D.W."/>
            <person name="Rinke C."/>
            <person name="Skarshewski A."/>
            <person name="Chaumeil P.A."/>
            <person name="Hugenholtz P."/>
        </authorList>
    </citation>
    <scope>NUCLEOTIDE SEQUENCE [LARGE SCALE GENOMIC DNA]</scope>
    <source>
        <strain evidence="5">UBA10378</strain>
        <strain evidence="4">UBA8557</strain>
    </source>
</reference>
<evidence type="ECO:0000313" key="7">
    <source>
        <dbReference type="Proteomes" id="UP000024547"/>
    </source>
</evidence>